<dbReference type="STRING" id="542762.A0A4V3WL59"/>
<proteinExistence type="predicted"/>
<dbReference type="InterPro" id="IPR048384">
    <property type="entry name" value="TPPII_GBD"/>
</dbReference>
<feature type="domain" description="Tripeptidyl-peptidase II galactose-binding" evidence="3">
    <location>
        <begin position="5"/>
        <end position="86"/>
    </location>
</feature>
<sequence length="427" mass="48443">MYCLGHIERKYIKVPIGASWVEATMRTSGFDTARRFFVDTVQISPLQRPMKWESVITFSCPSTKSFAFPVEGGRTMELVIAQFWSSGIGSHEATVVEFEEVGGEVVILNDEVIGRDQLVDDVEEGKYNTHEVLQALEGYGSMDSSDELTFPEDEDDNNELLEEDFDPKLIWLFQDDEVLSSSCARFTEVLDSEKALDSEKIDQVERRFGDSHYSGSKHTMRPEGEEVKKYVTLLTGTIWILHFLIIFSVFNLSQFWGGGGATFGFFFSHPSRVVSTKNDNLPQLFTSRSSTIDRSNPQAINMDNHRNDLQMEIGFHGININKEEVVLDGSDAPVRMDAEALLSSEKLAPAAILSKRVYTMGDVYPNSTKLPKGEYKLQLYLRHDNVQYLEKMKQLVLFIERNLEDKVGSIKHLISRCGDGFHKEELL</sequence>
<comment type="caution">
    <text evidence="4">The sequence shown here is derived from an EMBL/GenBank/DDBJ whole genome shotgun (WGS) entry which is preliminary data.</text>
</comment>
<dbReference type="Proteomes" id="UP000306102">
    <property type="component" value="Unassembled WGS sequence"/>
</dbReference>
<evidence type="ECO:0000256" key="1">
    <source>
        <dbReference type="SAM" id="Phobius"/>
    </source>
</evidence>
<reference evidence="4 5" key="1">
    <citation type="journal article" date="2018" name="Proc. Natl. Acad. Sci. U.S.A.">
        <title>Draft genome sequence of Camellia sinensis var. sinensis provides insights into the evolution of the tea genome and tea quality.</title>
        <authorList>
            <person name="Wei C."/>
            <person name="Yang H."/>
            <person name="Wang S."/>
            <person name="Zhao J."/>
            <person name="Liu C."/>
            <person name="Gao L."/>
            <person name="Xia E."/>
            <person name="Lu Y."/>
            <person name="Tai Y."/>
            <person name="She G."/>
            <person name="Sun J."/>
            <person name="Cao H."/>
            <person name="Tong W."/>
            <person name="Gao Q."/>
            <person name="Li Y."/>
            <person name="Deng W."/>
            <person name="Jiang X."/>
            <person name="Wang W."/>
            <person name="Chen Q."/>
            <person name="Zhang S."/>
            <person name="Li H."/>
            <person name="Wu J."/>
            <person name="Wang P."/>
            <person name="Li P."/>
            <person name="Shi C."/>
            <person name="Zheng F."/>
            <person name="Jian J."/>
            <person name="Huang B."/>
            <person name="Shan D."/>
            <person name="Shi M."/>
            <person name="Fang C."/>
            <person name="Yue Y."/>
            <person name="Li F."/>
            <person name="Li D."/>
            <person name="Wei S."/>
            <person name="Han B."/>
            <person name="Jiang C."/>
            <person name="Yin Y."/>
            <person name="Xia T."/>
            <person name="Zhang Z."/>
            <person name="Bennetzen J.L."/>
            <person name="Zhao S."/>
            <person name="Wan X."/>
        </authorList>
    </citation>
    <scope>NUCLEOTIDE SEQUENCE [LARGE SCALE GENOMIC DNA]</scope>
    <source>
        <strain evidence="5">cv. Shuchazao</strain>
        <tissue evidence="4">Leaf</tissue>
    </source>
</reference>
<keyword evidence="1" id="KW-0812">Transmembrane</keyword>
<keyword evidence="1" id="KW-1133">Transmembrane helix</keyword>
<gene>
    <name evidence="4" type="ORF">TEA_021254</name>
</gene>
<evidence type="ECO:0000313" key="4">
    <source>
        <dbReference type="EMBL" id="THG03407.1"/>
    </source>
</evidence>
<feature type="transmembrane region" description="Helical" evidence="1">
    <location>
        <begin position="230"/>
        <end position="250"/>
    </location>
</feature>
<organism evidence="4 5">
    <name type="scientific">Camellia sinensis var. sinensis</name>
    <name type="common">China tea</name>
    <dbReference type="NCBI Taxonomy" id="542762"/>
    <lineage>
        <taxon>Eukaryota</taxon>
        <taxon>Viridiplantae</taxon>
        <taxon>Streptophyta</taxon>
        <taxon>Embryophyta</taxon>
        <taxon>Tracheophyta</taxon>
        <taxon>Spermatophyta</taxon>
        <taxon>Magnoliopsida</taxon>
        <taxon>eudicotyledons</taxon>
        <taxon>Gunneridae</taxon>
        <taxon>Pentapetalae</taxon>
        <taxon>asterids</taxon>
        <taxon>Ericales</taxon>
        <taxon>Theaceae</taxon>
        <taxon>Camellia</taxon>
    </lineage>
</organism>
<dbReference type="AlphaFoldDB" id="A0A4V3WL59"/>
<dbReference type="EMBL" id="SDRB02010972">
    <property type="protein sequence ID" value="THG03407.1"/>
    <property type="molecule type" value="Genomic_DNA"/>
</dbReference>
<evidence type="ECO:0000259" key="3">
    <source>
        <dbReference type="Pfam" id="PF21316"/>
    </source>
</evidence>
<evidence type="ECO:0000259" key="2">
    <source>
        <dbReference type="Pfam" id="PF12580"/>
    </source>
</evidence>
<feature type="domain" description="Tripeptidyl peptidase II second Ig-like" evidence="2">
    <location>
        <begin position="354"/>
        <end position="407"/>
    </location>
</feature>
<evidence type="ECO:0000313" key="5">
    <source>
        <dbReference type="Proteomes" id="UP000306102"/>
    </source>
</evidence>
<keyword evidence="1" id="KW-0472">Membrane</keyword>
<dbReference type="Pfam" id="PF21316">
    <property type="entry name" value="TPPII_GBD"/>
    <property type="match status" value="1"/>
</dbReference>
<dbReference type="Pfam" id="PF12580">
    <property type="entry name" value="TPPII"/>
    <property type="match status" value="1"/>
</dbReference>
<keyword evidence="5" id="KW-1185">Reference proteome</keyword>
<name>A0A4V3WL59_CAMSN</name>
<dbReference type="InterPro" id="IPR022229">
    <property type="entry name" value="TPPII_Ig-like-2"/>
</dbReference>
<protein>
    <submittedName>
        <fullName evidence="4">Uncharacterized protein</fullName>
    </submittedName>
</protein>
<accession>A0A4V3WL59</accession>